<dbReference type="OrthoDB" id="10252281at2759"/>
<sequence length="159" mass="15790">MCGIGVVVGGAPVEWVAAECPGSPAHGFSPRFARHASVELRRAVPEAALASRGPDGVRRLSLSAMPRGAGSPAVAIELTASVLGIRGAAPVLQPLVSPATGDVLAWNGEVFGGLDEAAGGAGARTPDGGADTLALLRALERASSPGECLARVRGPARAV</sequence>
<gene>
    <name evidence="1" type="ORF">KFE25_013085</name>
</gene>
<comment type="caution">
    <text evidence="1">The sequence shown here is derived from an EMBL/GenBank/DDBJ whole genome shotgun (WGS) entry which is preliminary data.</text>
</comment>
<keyword evidence="2" id="KW-1185">Reference proteome</keyword>
<name>A0A8J5XKI2_DIALT</name>
<evidence type="ECO:0000313" key="1">
    <source>
        <dbReference type="EMBL" id="KAG8460435.1"/>
    </source>
</evidence>
<dbReference type="Proteomes" id="UP000751190">
    <property type="component" value="Unassembled WGS sequence"/>
</dbReference>
<evidence type="ECO:0008006" key="3">
    <source>
        <dbReference type="Google" id="ProtNLM"/>
    </source>
</evidence>
<organism evidence="1 2">
    <name type="scientific">Diacronema lutheri</name>
    <name type="common">Unicellular marine alga</name>
    <name type="synonym">Monochrysis lutheri</name>
    <dbReference type="NCBI Taxonomy" id="2081491"/>
    <lineage>
        <taxon>Eukaryota</taxon>
        <taxon>Haptista</taxon>
        <taxon>Haptophyta</taxon>
        <taxon>Pavlovophyceae</taxon>
        <taxon>Pavlovales</taxon>
        <taxon>Pavlovaceae</taxon>
        <taxon>Diacronema</taxon>
    </lineage>
</organism>
<accession>A0A8J5XKI2</accession>
<dbReference type="EMBL" id="JAGTXO010000032">
    <property type="protein sequence ID" value="KAG8460435.1"/>
    <property type="molecule type" value="Genomic_DNA"/>
</dbReference>
<protein>
    <recommendedName>
        <fullName evidence="3">Glutamine amidotransferase type-2 domain-containing protein</fullName>
    </recommendedName>
</protein>
<reference evidence="1" key="1">
    <citation type="submission" date="2021-05" db="EMBL/GenBank/DDBJ databases">
        <title>The genome of the haptophyte Pavlova lutheri (Diacronema luteri, Pavlovales) - a model for lipid biosynthesis in eukaryotic algae.</title>
        <authorList>
            <person name="Hulatt C.J."/>
            <person name="Posewitz M.C."/>
        </authorList>
    </citation>
    <scope>NUCLEOTIDE SEQUENCE</scope>
    <source>
        <strain evidence="1">NIVA-4/92</strain>
    </source>
</reference>
<proteinExistence type="predicted"/>
<evidence type="ECO:0000313" key="2">
    <source>
        <dbReference type="Proteomes" id="UP000751190"/>
    </source>
</evidence>
<dbReference type="AlphaFoldDB" id="A0A8J5XKI2"/>